<dbReference type="AlphaFoldDB" id="A0A6N7XE61"/>
<keyword evidence="1" id="KW-1133">Transmembrane helix</keyword>
<evidence type="ECO:0000313" key="2">
    <source>
        <dbReference type="EMBL" id="MST62632.1"/>
    </source>
</evidence>
<comment type="caution">
    <text evidence="2">The sequence shown here is derived from an EMBL/GenBank/DDBJ whole genome shotgun (WGS) entry which is preliminary data.</text>
</comment>
<feature type="transmembrane region" description="Helical" evidence="1">
    <location>
        <begin position="71"/>
        <end position="96"/>
    </location>
</feature>
<evidence type="ECO:0000256" key="1">
    <source>
        <dbReference type="SAM" id="Phobius"/>
    </source>
</evidence>
<keyword evidence="1" id="KW-0812">Transmembrane</keyword>
<name>A0A6N7XE61_9FIRM</name>
<organism evidence="2 3">
    <name type="scientific">Peptostreptococcus porci</name>
    <dbReference type="NCBI Taxonomy" id="2652282"/>
    <lineage>
        <taxon>Bacteria</taxon>
        <taxon>Bacillati</taxon>
        <taxon>Bacillota</taxon>
        <taxon>Clostridia</taxon>
        <taxon>Peptostreptococcales</taxon>
        <taxon>Peptostreptococcaceae</taxon>
        <taxon>Peptostreptococcus</taxon>
    </lineage>
</organism>
<keyword evidence="3" id="KW-1185">Reference proteome</keyword>
<dbReference type="EMBL" id="VUNE01000003">
    <property type="protein sequence ID" value="MST62632.1"/>
    <property type="molecule type" value="Genomic_DNA"/>
</dbReference>
<sequence>MKTLKTYLDIMTSDYSNDCFIDEDDILIFNETDLGDLFSYDDFNCHDVYILLLSNLIYYKKMNNSRVVAKISFLISYFIFVLWTPPMSVFLSTYYIELSLNYDSSNDLYKDFYNYVLEGN</sequence>
<gene>
    <name evidence="2" type="ORF">FYJ71_06600</name>
</gene>
<protein>
    <submittedName>
        <fullName evidence="2">Uncharacterized protein</fullName>
    </submittedName>
</protein>
<dbReference type="RefSeq" id="WP_154538014.1">
    <property type="nucleotide sequence ID" value="NZ_JAQYHJ010000049.1"/>
</dbReference>
<reference evidence="2 3" key="1">
    <citation type="submission" date="2019-08" db="EMBL/GenBank/DDBJ databases">
        <title>In-depth cultivation of the pig gut microbiome towards novel bacterial diversity and tailored functional studies.</title>
        <authorList>
            <person name="Wylensek D."/>
            <person name="Hitch T.C.A."/>
            <person name="Clavel T."/>
        </authorList>
    </citation>
    <scope>NUCLEOTIDE SEQUENCE [LARGE SCALE GENOMIC DNA]</scope>
    <source>
        <strain evidence="2 3">WCA-SAB-591-4A-A</strain>
    </source>
</reference>
<evidence type="ECO:0000313" key="3">
    <source>
        <dbReference type="Proteomes" id="UP000440713"/>
    </source>
</evidence>
<accession>A0A6N7XE61</accession>
<proteinExistence type="predicted"/>
<keyword evidence="1" id="KW-0472">Membrane</keyword>
<dbReference type="Proteomes" id="UP000440713">
    <property type="component" value="Unassembled WGS sequence"/>
</dbReference>